<protein>
    <submittedName>
        <fullName evidence="2">Uncharacterized protein</fullName>
    </submittedName>
</protein>
<evidence type="ECO:0000313" key="3">
    <source>
        <dbReference type="Proteomes" id="UP000219215"/>
    </source>
</evidence>
<proteinExistence type="predicted"/>
<gene>
    <name evidence="2" type="ORF">DPRO_1800</name>
</gene>
<keyword evidence="3" id="KW-1185">Reference proteome</keyword>
<organism evidence="2 3">
    <name type="scientific">Pseudodesulfovibrio profundus</name>
    <dbReference type="NCBI Taxonomy" id="57320"/>
    <lineage>
        <taxon>Bacteria</taxon>
        <taxon>Pseudomonadati</taxon>
        <taxon>Thermodesulfobacteriota</taxon>
        <taxon>Desulfovibrionia</taxon>
        <taxon>Desulfovibrionales</taxon>
        <taxon>Desulfovibrionaceae</taxon>
    </lineage>
</organism>
<sequence length="139" mass="15586">MRINSHASEQYRRNAVVERPRVDARTEPQASVKTTSFGFRLGKFGVDFQSQDTRLDPSLSRDVREKRQKARAFEAERDVETLRAKIGAEGAHYRETAGTTATDFSSRPAEYQLRNGIAAYLRTSDNPLPLPGNMLASVV</sequence>
<dbReference type="AlphaFoldDB" id="A0A2C8F973"/>
<feature type="region of interest" description="Disordered" evidence="1">
    <location>
        <begin position="1"/>
        <end position="29"/>
    </location>
</feature>
<accession>A0A2C8F973</accession>
<evidence type="ECO:0000313" key="2">
    <source>
        <dbReference type="EMBL" id="SOB58700.1"/>
    </source>
</evidence>
<name>A0A2C8F973_9BACT</name>
<dbReference type="KEGG" id="pprf:DPRO_1800"/>
<dbReference type="EMBL" id="LT907975">
    <property type="protein sequence ID" value="SOB58700.1"/>
    <property type="molecule type" value="Genomic_DNA"/>
</dbReference>
<evidence type="ECO:0000256" key="1">
    <source>
        <dbReference type="SAM" id="MobiDB-lite"/>
    </source>
</evidence>
<reference evidence="3" key="1">
    <citation type="submission" date="2017-09" db="EMBL/GenBank/DDBJ databases">
        <authorList>
            <person name="Regsiter A."/>
            <person name="William W."/>
        </authorList>
    </citation>
    <scope>NUCLEOTIDE SEQUENCE [LARGE SCALE GENOMIC DNA]</scope>
    <source>
        <strain evidence="3">500-1</strain>
    </source>
</reference>
<dbReference type="RefSeq" id="WP_097011711.1">
    <property type="nucleotide sequence ID" value="NZ_LT907975.1"/>
</dbReference>
<dbReference type="OrthoDB" id="5456720at2"/>
<dbReference type="Proteomes" id="UP000219215">
    <property type="component" value="Chromosome DPRO"/>
</dbReference>
<feature type="compositionally biased region" description="Basic and acidic residues" evidence="1">
    <location>
        <begin position="9"/>
        <end position="26"/>
    </location>
</feature>